<dbReference type="SMART" id="SM00028">
    <property type="entry name" value="TPR"/>
    <property type="match status" value="3"/>
</dbReference>
<dbReference type="InterPro" id="IPR019734">
    <property type="entry name" value="TPR_rpt"/>
</dbReference>
<feature type="domain" description="CHAT" evidence="1">
    <location>
        <begin position="797"/>
        <end position="1092"/>
    </location>
</feature>
<dbReference type="InterPro" id="IPR011990">
    <property type="entry name" value="TPR-like_helical_dom_sf"/>
</dbReference>
<reference evidence="2 3" key="1">
    <citation type="submission" date="2018-10" db="EMBL/GenBank/DDBJ databases">
        <title>Genomic Encyclopedia of Archaeal and Bacterial Type Strains, Phase II (KMG-II): from individual species to whole genera.</title>
        <authorList>
            <person name="Goeker M."/>
        </authorList>
    </citation>
    <scope>NUCLEOTIDE SEQUENCE [LARGE SCALE GENOMIC DNA]</scope>
    <source>
        <strain evidence="2 3">DSM 43383</strain>
    </source>
</reference>
<accession>A0A495QMU7</accession>
<name>A0A495QMU7_9ACTN</name>
<keyword evidence="3" id="KW-1185">Reference proteome</keyword>
<gene>
    <name evidence="2" type="ORF">BZB76_2816</name>
</gene>
<dbReference type="Proteomes" id="UP000274601">
    <property type="component" value="Unassembled WGS sequence"/>
</dbReference>
<organism evidence="2 3">
    <name type="scientific">Actinomadura pelletieri DSM 43383</name>
    <dbReference type="NCBI Taxonomy" id="1120940"/>
    <lineage>
        <taxon>Bacteria</taxon>
        <taxon>Bacillati</taxon>
        <taxon>Actinomycetota</taxon>
        <taxon>Actinomycetes</taxon>
        <taxon>Streptosporangiales</taxon>
        <taxon>Thermomonosporaceae</taxon>
        <taxon>Actinomadura</taxon>
    </lineage>
</organism>
<dbReference type="Gene3D" id="1.25.40.10">
    <property type="entry name" value="Tetratricopeptide repeat domain"/>
    <property type="match status" value="3"/>
</dbReference>
<dbReference type="EMBL" id="RBWU01000003">
    <property type="protein sequence ID" value="RKS74305.1"/>
    <property type="molecule type" value="Genomic_DNA"/>
</dbReference>
<proteinExistence type="predicted"/>
<protein>
    <submittedName>
        <fullName evidence="2">CHAT domain-containing protein</fullName>
    </submittedName>
</protein>
<comment type="caution">
    <text evidence="2">The sequence shown here is derived from an EMBL/GenBank/DDBJ whole genome shotgun (WGS) entry which is preliminary data.</text>
</comment>
<evidence type="ECO:0000259" key="1">
    <source>
        <dbReference type="Pfam" id="PF12770"/>
    </source>
</evidence>
<evidence type="ECO:0000313" key="2">
    <source>
        <dbReference type="EMBL" id="RKS74305.1"/>
    </source>
</evidence>
<dbReference type="Pfam" id="PF12770">
    <property type="entry name" value="CHAT"/>
    <property type="match status" value="1"/>
</dbReference>
<evidence type="ECO:0000313" key="3">
    <source>
        <dbReference type="Proteomes" id="UP000274601"/>
    </source>
</evidence>
<dbReference type="AlphaFoldDB" id="A0A495QMU7"/>
<dbReference type="OrthoDB" id="3206999at2"/>
<dbReference type="SUPFAM" id="SSF48452">
    <property type="entry name" value="TPR-like"/>
    <property type="match status" value="1"/>
</dbReference>
<sequence>MTEKGPLLVMDAPSGWDATEDHLLELIKRFERTGDVVVLTQATRLAERQVTAVWSDALAEASERYSALLHVLYAHTGDTALLTTSVTAARKAVAALPSRHSDRIDLLASLAATLMRRFQVEGRLDDLRESAELSGKVVEATGPEDSRLASRLGDLAEALRLLALFTGNAGRLAEAIAAGRRACDVATEDDPQKPHYLGVLGLALRNHFDRTADVPALYEAVALLRDAAEQERRGDDARSQRLASLGSALMVLAEWTGSADLRAESLGLLRECVAITSGTHPDRGEHLLSLGSMLGTSFVREGELARLDEAISVLREAVAAVPDEHPRRPSYLGDLGLALRLRYEWTGELAPLTEATRVLERAARSLPSGHDERPLTLGALGTALHLLGVRTGDTASLWAAVAASREAVRASPTGHPDRPGLQGMLGGALQVLAEREERWDLLDEALRVGRAAVDGGDVDPARQGGRLSNLANGLRLHAARTGEAGAAAEAVEMAQRAVAAVSDENPMRAAYLFNLGQALLELHRLDPAAETLERARRELHRAAVSDPAEAGIRLGAHWRSGHAAMLAGDAAGAVDAYAEAIALLPRVSPRSLARFDREHRLGDATGLTADAAAAALAAGDPERAVVLLEQARGTLLGEAIDAHAGANRLRSEHPPLAREYDRLRADVTEVEQAAGVPERNPEMAGTFGRRLRELDERWEALLRRIRAEPGLADFLRPPTISDLRAHAAHGPIAIVNVSAHRSDAVIVTPGPGDLRTTPLDLSPQVAYAMLDEIAAVHDGVADGSVAHAQAVVRVGRVLSSLWTGVASPVLSAAGIDRAPRSPAPAADLPRLWWCPIGMMALLPLHAAGTYADEHDPGRPADSVLDRAVSSYIPLLRALGYARRNRADSRQEPPSALVVAVAEAPEPHMAALRTATKEAERVTALIPRAETLNDADATHDAVLSALPRHPIVHFACHGRPEPNAPSRSTLMLLDHRAAPLTVLEVSGLRLSTARLAYLSSCSTAYTGVRLADEAIHIVAAFQLAGYQNVVGALWPIGDPIALRIATAFYQGLSPGEGLAPDPERSALALHDAVVRLRARTGNPLAWAAHVHAGV</sequence>
<dbReference type="RefSeq" id="WP_121434767.1">
    <property type="nucleotide sequence ID" value="NZ_RBWU01000003.1"/>
</dbReference>
<dbReference type="InterPro" id="IPR024983">
    <property type="entry name" value="CHAT_dom"/>
</dbReference>